<proteinExistence type="predicted"/>
<feature type="region of interest" description="Disordered" evidence="1">
    <location>
        <begin position="2072"/>
        <end position="2094"/>
    </location>
</feature>
<feature type="region of interest" description="Disordered" evidence="1">
    <location>
        <begin position="814"/>
        <end position="958"/>
    </location>
</feature>
<feature type="compositionally biased region" description="Basic and acidic residues" evidence="1">
    <location>
        <begin position="331"/>
        <end position="373"/>
    </location>
</feature>
<feature type="region of interest" description="Disordered" evidence="1">
    <location>
        <begin position="21"/>
        <end position="468"/>
    </location>
</feature>
<feature type="region of interest" description="Disordered" evidence="1">
    <location>
        <begin position="775"/>
        <end position="794"/>
    </location>
</feature>
<dbReference type="PANTHER" id="PTHR48176:SF1">
    <property type="entry name" value="DDRGK DOMAIN-CONTAINING PROTEIN 1"/>
    <property type="match status" value="1"/>
</dbReference>
<protein>
    <submittedName>
        <fullName evidence="2">Uncharacterized protein</fullName>
    </submittedName>
</protein>
<feature type="region of interest" description="Disordered" evidence="1">
    <location>
        <begin position="1931"/>
        <end position="1952"/>
    </location>
</feature>
<feature type="compositionally biased region" description="Polar residues" evidence="1">
    <location>
        <begin position="716"/>
        <end position="735"/>
    </location>
</feature>
<feature type="region of interest" description="Disordered" evidence="1">
    <location>
        <begin position="1046"/>
        <end position="1092"/>
    </location>
</feature>
<feature type="compositionally biased region" description="Basic and acidic residues" evidence="1">
    <location>
        <begin position="1458"/>
        <end position="1472"/>
    </location>
</feature>
<feature type="compositionally biased region" description="Low complexity" evidence="1">
    <location>
        <begin position="374"/>
        <end position="384"/>
    </location>
</feature>
<feature type="compositionally biased region" description="Basic and acidic residues" evidence="1">
    <location>
        <begin position="401"/>
        <end position="410"/>
    </location>
</feature>
<dbReference type="InterPro" id="IPR050899">
    <property type="entry name" value="DDRGK_domain-containing"/>
</dbReference>
<sequence length="2243" mass="249083">AMADDSSDDSLLGLVTANLNIPKEAPKKKKTPSVSRLDAAVEQRSSTVLRAKGRAKAKGQRDKGAARVQRRSARLARLSETDDSSDLSIERETKGKSASTLSVSLSDIGAKQAPTTSSSDSIMEMARPTSTRKAKGKRAALFPTLSTASPDAKKKERERKQQEAAKERERKAAVRAERLAKAEAIRARKKAEKEQRAERAREREAQRQREKEREKEKVPSDDEVSFSLSDLLTVKVSAAGTGSPSPSHSSSVSSRSQSLSDSVSPSVPPDEAERERERQREEADRATAAAIAAASRPPPRRSSRIDKARARASRPPSPEAESYSYYSTSTESDRPPTAREIRAQQREEQRERERSGLPPVKRDRSVPEAESKPPSKASSPVVPKDAPKGKGKGKAPSPVQAKRETERERPVQAAKRRPPARKRGKDVEETVAPSSPIVPPAMARRVAKARAERERERERERAKQKVRTRDMGIGTKPAETKHVSSVAVPLGVDRERYYRMVAEDMALPHSLALSLSQHVTPLGQRARKDKCPVSKFQLGVWRLQKEQIMHSLENRLALLSPSLVHLAKATLCPGLISAHSDLLGYAPPLHQLAGHGGNELTNALSTLETHGIEMLGGARVGRQPLPEGPTEGDVYRLGLLILALVTHLRVGQAAEEEAQREIEREIEADSETGDEANESVPVSPWQAVLEKSGPLLDRVSPLVTSLHQRHQRQKRYTTLASGVSTPNESDSGSVPTPMSTLHALADLGVWVSRYPGSLLCQESVLGSLDLYPHYPASRLNPKTERVGEREGESTQREALEFSLLFSKVETAKVAEKQRERERRLEAEAKVQKSGMPIFGQEESDSLTSEVERPTKTCDAPAAKAPVSTSNPSTMEVEVDREGEREAEAEAEEEAGSESSVSQPVPKALGVEMEGEAEREREAEKEVEAEEEVQMETTPVAVGEAERQTEREPEGERHLRRFFSLPPSLVSCLTSWVSVTYPSLPTPEAHSLAKALEERFGRLHTPEPTLSEEGREAILQEVESVALRQDAEAVEDREKLEALRVELTSAEEEEREGLKEIQERQAERERERERKQKEKEERERESDAVKAEGNPGVVVAIEGEKREGEGEKVETPAATETSAIAAPDVPAVPEVDSETEAEVEREKEREREMAVKTARLKAQVSVRQTLLSSGPSLQQRVATLPLPPSGSLLSLSHMSERALLTETLAKLEPVLVPVSQETDWLGLTTALQRLSQPHAKAIPAPRAIFGKVMRGRGRVGEAEVIARQAVLYRYGCRLHPSSALSTYILCLSGKQGWKKLVARFGSQALTQTHLQQFYNWIMQYPAAIMVIATWEILDSASESVKKGMTLTAMQEAHSERSASKPSSPTKGSPGTDQDGDVSMGGEVKPRPRGRPRKVPPPPQAQQSADGWWTQVQKPTPVDADKDADKDTDKEGEKDGETPNTPKPAAEAEAEGETDSDNKEREKQTEERVVTIEKDRGCAFSEPLSHLYHPMEIVRLCRARETPRWRDAQGLTDPLSTLDRQLERERQGERVYRTWAWLSDKSLRRELEMHSPFCRVVKSRILPPVPMSLPLSFVKGERDGGEEREEQEEGQSGWERERERETARLQELERRRERQPVARLPASLAYLKHRLTLLAPILWPACRVIGDTTLLHGYIALGLDAQRLASGDTYQAKDKGAKLSLDEKAIRRACDLTQLLAHSHSPTFATAPFAAVVCRCLALGAMALPAGVSALRPPSDSILAHYAYARDLLQTACLLPSTDDEGERERASDIREMHTTLTLFNKCLRIAHLVAQYPILLVAYTPNPFRGGETKGIRATPSYVYKCLSSLVSNRFRESAPETPAAEWERERDRERERQRLWKEPVADRMGREKDRERETAREIQAQTKRESERCVLWRRWSFLEDFDGSKLPEFCSPTPTQAATLARLYKRADRDRERERERHVAQSKAEGEREDGLITGRTLELRDLSPLVMHGQDRERERDLYPERQTGRLGEGEGDVLSNMQSVFGSCLGVEVELRRRVAQLVPIAHALDDMLGLVFFVPLVTRHYGTAPVPVMLSQPIEACMGVGGEGETGSGDVAMDGGEGERESKGSERVNPTARLLAMYLRGSLCVSHFEGGSVPLAWTVPEGGNQDTVPDPKNGAACIAHGMKELAPSFIEGVQRRFRTPDTYMYTMVHALMEHSLSMQPDDGLAPYLSTFYSETEGEGETDTETETERESRRMDSLHLSAFIAKHPLILVCRQRQ</sequence>
<feature type="region of interest" description="Disordered" evidence="1">
    <location>
        <begin position="1130"/>
        <end position="1152"/>
    </location>
</feature>
<feature type="compositionally biased region" description="Basic and acidic residues" evidence="1">
    <location>
        <begin position="943"/>
        <end position="956"/>
    </location>
</feature>
<dbReference type="EMBL" id="BDIP01000353">
    <property type="protein sequence ID" value="GIQ81285.1"/>
    <property type="molecule type" value="Genomic_DNA"/>
</dbReference>
<feature type="compositionally biased region" description="Basic and acidic residues" evidence="1">
    <location>
        <begin position="1055"/>
        <end position="1089"/>
    </location>
</feature>
<feature type="compositionally biased region" description="Polar residues" evidence="1">
    <location>
        <begin position="1403"/>
        <end position="1416"/>
    </location>
</feature>
<comment type="caution">
    <text evidence="2">The sequence shown here is derived from an EMBL/GenBank/DDBJ whole genome shotgun (WGS) entry which is preliminary data.</text>
</comment>
<feature type="compositionally biased region" description="Basic and acidic residues" evidence="1">
    <location>
        <begin position="781"/>
        <end position="794"/>
    </location>
</feature>
<feature type="compositionally biased region" description="Basic and acidic residues" evidence="1">
    <location>
        <begin position="814"/>
        <end position="830"/>
    </location>
</feature>
<feature type="compositionally biased region" description="Basic and acidic residues" evidence="1">
    <location>
        <begin position="271"/>
        <end position="285"/>
    </location>
</feature>
<accession>A0A9K3GG15</accession>
<feature type="compositionally biased region" description="Basic and acidic residues" evidence="1">
    <location>
        <begin position="1102"/>
        <end position="1113"/>
    </location>
</feature>
<keyword evidence="3" id="KW-1185">Reference proteome</keyword>
<feature type="compositionally biased region" description="Basic and acidic residues" evidence="1">
    <location>
        <begin position="1975"/>
        <end position="1989"/>
    </location>
</feature>
<evidence type="ECO:0000256" key="1">
    <source>
        <dbReference type="SAM" id="MobiDB-lite"/>
    </source>
</evidence>
<feature type="region of interest" description="Disordered" evidence="1">
    <location>
        <begin position="1860"/>
        <end position="1884"/>
    </location>
</feature>
<feature type="compositionally biased region" description="Low complexity" evidence="1">
    <location>
        <begin position="286"/>
        <end position="295"/>
    </location>
</feature>
<feature type="compositionally biased region" description="Polar residues" evidence="1">
    <location>
        <begin position="96"/>
        <end position="105"/>
    </location>
</feature>
<feature type="non-terminal residue" evidence="2">
    <location>
        <position position="2243"/>
    </location>
</feature>
<gene>
    <name evidence="2" type="ORF">KIPB_002221</name>
</gene>
<feature type="compositionally biased region" description="Basic and acidic residues" evidence="1">
    <location>
        <begin position="449"/>
        <end position="468"/>
    </location>
</feature>
<evidence type="ECO:0000313" key="3">
    <source>
        <dbReference type="Proteomes" id="UP000265618"/>
    </source>
</evidence>
<feature type="compositionally biased region" description="Low complexity" evidence="1">
    <location>
        <begin position="1362"/>
        <end position="1374"/>
    </location>
</feature>
<feature type="region of interest" description="Disordered" evidence="1">
    <location>
        <begin position="1575"/>
        <end position="1602"/>
    </location>
</feature>
<feature type="compositionally biased region" description="Basic and acidic residues" evidence="1">
    <location>
        <begin position="877"/>
        <end position="887"/>
    </location>
</feature>
<dbReference type="GO" id="GO:0044389">
    <property type="term" value="F:ubiquitin-like protein ligase binding"/>
    <property type="evidence" value="ECO:0007669"/>
    <property type="project" value="TreeGrafter"/>
</dbReference>
<feature type="compositionally biased region" description="Basic and acidic residues" evidence="1">
    <location>
        <begin position="915"/>
        <end position="925"/>
    </location>
</feature>
<feature type="compositionally biased region" description="Basic and acidic residues" evidence="1">
    <location>
        <begin position="151"/>
        <end position="220"/>
    </location>
</feature>
<feature type="compositionally biased region" description="Basic and acidic residues" evidence="1">
    <location>
        <begin position="1141"/>
        <end position="1152"/>
    </location>
</feature>
<feature type="compositionally biased region" description="Basic and acidic residues" evidence="1">
    <location>
        <begin position="1421"/>
        <end position="1439"/>
    </location>
</feature>
<feature type="region of interest" description="Disordered" evidence="1">
    <location>
        <begin position="710"/>
        <end position="735"/>
    </location>
</feature>
<feature type="region of interest" description="Disordered" evidence="1">
    <location>
        <begin position="1350"/>
        <end position="1472"/>
    </location>
</feature>
<feature type="non-terminal residue" evidence="2">
    <location>
        <position position="1"/>
    </location>
</feature>
<dbReference type="Proteomes" id="UP000265618">
    <property type="component" value="Unassembled WGS sequence"/>
</dbReference>
<organism evidence="2 3">
    <name type="scientific">Kipferlia bialata</name>
    <dbReference type="NCBI Taxonomy" id="797122"/>
    <lineage>
        <taxon>Eukaryota</taxon>
        <taxon>Metamonada</taxon>
        <taxon>Carpediemonas-like organisms</taxon>
        <taxon>Kipferlia</taxon>
    </lineage>
</organism>
<feature type="region of interest" description="Disordered" evidence="1">
    <location>
        <begin position="1975"/>
        <end position="1997"/>
    </location>
</feature>
<reference evidence="2 3" key="1">
    <citation type="journal article" date="2018" name="PLoS ONE">
        <title>The draft genome of Kipferlia bialata reveals reductive genome evolution in fornicate parasites.</title>
        <authorList>
            <person name="Tanifuji G."/>
            <person name="Takabayashi S."/>
            <person name="Kume K."/>
            <person name="Takagi M."/>
            <person name="Nakayama T."/>
            <person name="Kamikawa R."/>
            <person name="Inagaki Y."/>
            <person name="Hashimoto T."/>
        </authorList>
    </citation>
    <scope>NUCLEOTIDE SEQUENCE [LARGE SCALE GENOMIC DNA]</scope>
    <source>
        <strain evidence="2">NY0173</strain>
    </source>
</reference>
<feature type="region of interest" description="Disordered" evidence="1">
    <location>
        <begin position="1102"/>
        <end position="1121"/>
    </location>
</feature>
<feature type="compositionally biased region" description="Low complexity" evidence="1">
    <location>
        <begin position="243"/>
        <end position="265"/>
    </location>
</feature>
<feature type="compositionally biased region" description="Basic and acidic residues" evidence="1">
    <location>
        <begin position="2084"/>
        <end position="2093"/>
    </location>
</feature>
<feature type="compositionally biased region" description="Basic residues" evidence="1">
    <location>
        <begin position="414"/>
        <end position="424"/>
    </location>
</feature>
<evidence type="ECO:0000313" key="2">
    <source>
        <dbReference type="EMBL" id="GIQ81285.1"/>
    </source>
</evidence>
<name>A0A9K3GG15_9EUKA</name>
<feature type="compositionally biased region" description="Low complexity" evidence="1">
    <location>
        <begin position="319"/>
        <end position="330"/>
    </location>
</feature>
<dbReference type="PANTHER" id="PTHR48176">
    <property type="entry name" value="DDRGK DOMAIN-CONTAINING PROTEIN 1"/>
    <property type="match status" value="1"/>
</dbReference>